<keyword evidence="1" id="KW-0540">Nuclease</keyword>
<dbReference type="GO" id="GO:0004519">
    <property type="term" value="F:endonuclease activity"/>
    <property type="evidence" value="ECO:0007669"/>
    <property type="project" value="UniProtKB-KW"/>
</dbReference>
<dbReference type="EMBL" id="CP036291">
    <property type="protein sequence ID" value="QDU89588.1"/>
    <property type="molecule type" value="Genomic_DNA"/>
</dbReference>
<dbReference type="PANTHER" id="PTHR33146">
    <property type="entry name" value="ENDONUCLEASE 4"/>
    <property type="match status" value="1"/>
</dbReference>
<dbReference type="Proteomes" id="UP000317429">
    <property type="component" value="Chromosome"/>
</dbReference>
<evidence type="ECO:0000256" key="3">
    <source>
        <dbReference type="ARBA" id="ARBA00022759"/>
    </source>
</evidence>
<reference evidence="7 8" key="1">
    <citation type="submission" date="2019-02" db="EMBL/GenBank/DDBJ databases">
        <title>Deep-cultivation of Planctomycetes and their phenomic and genomic characterization uncovers novel biology.</title>
        <authorList>
            <person name="Wiegand S."/>
            <person name="Jogler M."/>
            <person name="Boedeker C."/>
            <person name="Pinto D."/>
            <person name="Vollmers J."/>
            <person name="Rivas-Marin E."/>
            <person name="Kohn T."/>
            <person name="Peeters S.H."/>
            <person name="Heuer A."/>
            <person name="Rast P."/>
            <person name="Oberbeckmann S."/>
            <person name="Bunk B."/>
            <person name="Jeske O."/>
            <person name="Meyerdierks A."/>
            <person name="Storesund J.E."/>
            <person name="Kallscheuer N."/>
            <person name="Luecker S."/>
            <person name="Lage O.M."/>
            <person name="Pohl T."/>
            <person name="Merkel B.J."/>
            <person name="Hornburger P."/>
            <person name="Mueller R.-W."/>
            <person name="Bruemmer F."/>
            <person name="Labrenz M."/>
            <person name="Spormann A.M."/>
            <person name="Op den Camp H."/>
            <person name="Overmann J."/>
            <person name="Amann R."/>
            <person name="Jetten M.S.M."/>
            <person name="Mascher T."/>
            <person name="Medema M.H."/>
            <person name="Devos D.P."/>
            <person name="Kaster A.-K."/>
            <person name="Ovreas L."/>
            <person name="Rohde M."/>
            <person name="Galperin M.Y."/>
            <person name="Jogler C."/>
        </authorList>
    </citation>
    <scope>NUCLEOTIDE SEQUENCE [LARGE SCALE GENOMIC DNA]</scope>
    <source>
        <strain evidence="7 8">Pla175</strain>
    </source>
</reference>
<keyword evidence="4" id="KW-0378">Hydrolase</keyword>
<evidence type="ECO:0000256" key="5">
    <source>
        <dbReference type="ARBA" id="ARBA00023157"/>
    </source>
</evidence>
<keyword evidence="5" id="KW-1015">Disulfide bond</keyword>
<keyword evidence="6" id="KW-0325">Glycoprotein</keyword>
<dbReference type="Gene3D" id="1.10.575.10">
    <property type="entry name" value="P1 Nuclease"/>
    <property type="match status" value="1"/>
</dbReference>
<dbReference type="Pfam" id="PF02265">
    <property type="entry name" value="S1-P1_nuclease"/>
    <property type="match status" value="1"/>
</dbReference>
<dbReference type="GO" id="GO:0016788">
    <property type="term" value="F:hydrolase activity, acting on ester bonds"/>
    <property type="evidence" value="ECO:0007669"/>
    <property type="project" value="InterPro"/>
</dbReference>
<evidence type="ECO:0000313" key="7">
    <source>
        <dbReference type="EMBL" id="QDU89588.1"/>
    </source>
</evidence>
<dbReference type="GO" id="GO:0006308">
    <property type="term" value="P:DNA catabolic process"/>
    <property type="evidence" value="ECO:0007669"/>
    <property type="project" value="InterPro"/>
</dbReference>
<dbReference type="AlphaFoldDB" id="A0A518DDN2"/>
<evidence type="ECO:0000256" key="6">
    <source>
        <dbReference type="ARBA" id="ARBA00023180"/>
    </source>
</evidence>
<dbReference type="PANTHER" id="PTHR33146:SF26">
    <property type="entry name" value="ENDONUCLEASE 4"/>
    <property type="match status" value="1"/>
</dbReference>
<proteinExistence type="predicted"/>
<dbReference type="GO" id="GO:0003676">
    <property type="term" value="F:nucleic acid binding"/>
    <property type="evidence" value="ECO:0007669"/>
    <property type="project" value="InterPro"/>
</dbReference>
<gene>
    <name evidence="7" type="ORF">Pla175_29800</name>
</gene>
<dbReference type="RefSeq" id="WP_145286417.1">
    <property type="nucleotide sequence ID" value="NZ_CP036291.1"/>
</dbReference>
<sequence>MRLLLKAVLLGLTLQPASCLGWNGPGHNVIDLIAWEQLDDVTQASAVALLKAHPRYEQHFLGKMPENVWSGSPAEQDQWLFAHAGTWPDLVRGRSDVVTDDDVRRYNRPTWHYINLPVFLTPNDRAVLEPGLKVNRSTDIPADRDAFAMNVVQAIGNSLRIVRDEDAATHDRAVHLCWVLHLIGDAHQPCHAAALFSQVRFPGGDRGGNQIPTKGKQNLHSVWDASILPRADYNRIRKEAFELSTGAEAGAEALKVSSTADWLRECHHLASSGVYTEHIRSMVAAAEGKRRDLGSVNPPDDYYADAGRLGKQRAVAAGYRIAAQLNGQLAPPRGAQASRPGVVRPQGSLVAPEAITPVQGPPKAAAAADRGQPTGFWLNTSSGVRHNASCQSYGTTKRGDYCTAEEGKACGICGG</sequence>
<dbReference type="SUPFAM" id="SSF48537">
    <property type="entry name" value="Phospholipase C/P1 nuclease"/>
    <property type="match status" value="1"/>
</dbReference>
<organism evidence="7 8">
    <name type="scientific">Pirellulimonas nuda</name>
    <dbReference type="NCBI Taxonomy" id="2528009"/>
    <lineage>
        <taxon>Bacteria</taxon>
        <taxon>Pseudomonadati</taxon>
        <taxon>Planctomycetota</taxon>
        <taxon>Planctomycetia</taxon>
        <taxon>Pirellulales</taxon>
        <taxon>Lacipirellulaceae</taxon>
        <taxon>Pirellulimonas</taxon>
    </lineage>
</organism>
<keyword evidence="3" id="KW-0255">Endonuclease</keyword>
<dbReference type="CDD" id="cd11010">
    <property type="entry name" value="S1-P1_nuclease"/>
    <property type="match status" value="1"/>
</dbReference>
<evidence type="ECO:0000256" key="1">
    <source>
        <dbReference type="ARBA" id="ARBA00022722"/>
    </source>
</evidence>
<dbReference type="InterPro" id="IPR003154">
    <property type="entry name" value="S1/P1nuclease"/>
</dbReference>
<dbReference type="KEGG" id="pnd:Pla175_29800"/>
<dbReference type="InterPro" id="IPR008947">
    <property type="entry name" value="PLipase_C/P1_nuclease_dom_sf"/>
</dbReference>
<accession>A0A518DDN2</accession>
<evidence type="ECO:0000313" key="8">
    <source>
        <dbReference type="Proteomes" id="UP000317429"/>
    </source>
</evidence>
<evidence type="ECO:0000256" key="2">
    <source>
        <dbReference type="ARBA" id="ARBA00022723"/>
    </source>
</evidence>
<evidence type="ECO:0000256" key="4">
    <source>
        <dbReference type="ARBA" id="ARBA00022801"/>
    </source>
</evidence>
<keyword evidence="2" id="KW-0479">Metal-binding</keyword>
<keyword evidence="8" id="KW-1185">Reference proteome</keyword>
<protein>
    <submittedName>
        <fullName evidence="7">S1/P1 Nuclease</fullName>
    </submittedName>
</protein>
<dbReference type="OrthoDB" id="267579at2"/>
<dbReference type="GO" id="GO:0046872">
    <property type="term" value="F:metal ion binding"/>
    <property type="evidence" value="ECO:0007669"/>
    <property type="project" value="UniProtKB-KW"/>
</dbReference>
<name>A0A518DDN2_9BACT</name>